<evidence type="ECO:0000313" key="3">
    <source>
        <dbReference type="Proteomes" id="UP001497482"/>
    </source>
</evidence>
<keyword evidence="1" id="KW-0472">Membrane</keyword>
<feature type="transmembrane region" description="Helical" evidence="1">
    <location>
        <begin position="86"/>
        <end position="111"/>
    </location>
</feature>
<feature type="transmembrane region" description="Helical" evidence="1">
    <location>
        <begin position="118"/>
        <end position="140"/>
    </location>
</feature>
<accession>A0AAV2KF03</accession>
<organism evidence="2 3">
    <name type="scientific">Knipowitschia caucasica</name>
    <name type="common">Caucasian dwarf goby</name>
    <name type="synonym">Pomatoschistus caucasicus</name>
    <dbReference type="NCBI Taxonomy" id="637954"/>
    <lineage>
        <taxon>Eukaryota</taxon>
        <taxon>Metazoa</taxon>
        <taxon>Chordata</taxon>
        <taxon>Craniata</taxon>
        <taxon>Vertebrata</taxon>
        <taxon>Euteleostomi</taxon>
        <taxon>Actinopterygii</taxon>
        <taxon>Neopterygii</taxon>
        <taxon>Teleostei</taxon>
        <taxon>Neoteleostei</taxon>
        <taxon>Acanthomorphata</taxon>
        <taxon>Gobiaria</taxon>
        <taxon>Gobiiformes</taxon>
        <taxon>Gobioidei</taxon>
        <taxon>Gobiidae</taxon>
        <taxon>Gobiinae</taxon>
        <taxon>Knipowitschia</taxon>
    </lineage>
</organism>
<feature type="transmembrane region" description="Helical" evidence="1">
    <location>
        <begin position="31"/>
        <end position="52"/>
    </location>
</feature>
<keyword evidence="3" id="KW-1185">Reference proteome</keyword>
<gene>
    <name evidence="2" type="ORF">KC01_LOCUS16882</name>
</gene>
<dbReference type="EMBL" id="OZ035839">
    <property type="protein sequence ID" value="CAL1586901.1"/>
    <property type="molecule type" value="Genomic_DNA"/>
</dbReference>
<dbReference type="Proteomes" id="UP001497482">
    <property type="component" value="Chromosome 17"/>
</dbReference>
<feature type="transmembrane region" description="Helical" evidence="1">
    <location>
        <begin position="59"/>
        <end position="80"/>
    </location>
</feature>
<keyword evidence="1" id="KW-0812">Transmembrane</keyword>
<feature type="transmembrane region" description="Helical" evidence="1">
    <location>
        <begin position="193"/>
        <end position="210"/>
    </location>
</feature>
<name>A0AAV2KF03_KNICA</name>
<proteinExistence type="predicted"/>
<reference evidence="2 3" key="1">
    <citation type="submission" date="2024-04" db="EMBL/GenBank/DDBJ databases">
        <authorList>
            <person name="Waldvogel A.-M."/>
            <person name="Schoenle A."/>
        </authorList>
    </citation>
    <scope>NUCLEOTIDE SEQUENCE [LARGE SCALE GENOMIC DNA]</scope>
</reference>
<dbReference type="AlphaFoldDB" id="A0AAV2KF03"/>
<keyword evidence="1" id="KW-1133">Transmembrane helix</keyword>
<evidence type="ECO:0000256" key="1">
    <source>
        <dbReference type="SAM" id="Phobius"/>
    </source>
</evidence>
<feature type="transmembrane region" description="Helical" evidence="1">
    <location>
        <begin position="160"/>
        <end position="181"/>
    </location>
</feature>
<protein>
    <submittedName>
        <fullName evidence="2">Uncharacterized protein</fullName>
    </submittedName>
</protein>
<sequence>MCHVPPLVCGVCGLSCVGVCWSPTVCVSGVLVFFLCVWCVLVPPLPGVVGYVDGCGRLWLFSCVCWGAWLCVWCMCFWVCCGCVVLSFLCVVVCTPPVCVGEPVFLVGVVVMMLRVRFLLCGGAIGGLLWLCCVLCVTLVPPPLVVFVVTVLCGVLCEKMWWRGLSVGWLVVTPLSVVCWWANGWLVCVRDCGVCMCCVCGVVVVWYVMVVCL</sequence>
<evidence type="ECO:0000313" key="2">
    <source>
        <dbReference type="EMBL" id="CAL1586901.1"/>
    </source>
</evidence>